<dbReference type="Pfam" id="PF02687">
    <property type="entry name" value="FtsX"/>
    <property type="match status" value="1"/>
</dbReference>
<dbReference type="RefSeq" id="WP_053235421.1">
    <property type="nucleotide sequence ID" value="NZ_CP011125.1"/>
</dbReference>
<feature type="transmembrane region" description="Helical" evidence="8">
    <location>
        <begin position="211"/>
        <end position="228"/>
    </location>
</feature>
<keyword evidence="10" id="KW-0449">Lipoprotein</keyword>
<feature type="transmembrane region" description="Helical" evidence="8">
    <location>
        <begin position="259"/>
        <end position="285"/>
    </location>
</feature>
<protein>
    <submittedName>
        <fullName evidence="10">Lipoprotein releasing system transmembrane protein LolC</fullName>
    </submittedName>
</protein>
<feature type="transmembrane region" description="Helical" evidence="8">
    <location>
        <begin position="677"/>
        <end position="703"/>
    </location>
</feature>
<dbReference type="AlphaFoldDB" id="A0A0F6W5U5"/>
<evidence type="ECO:0000256" key="8">
    <source>
        <dbReference type="SAM" id="Phobius"/>
    </source>
</evidence>
<dbReference type="GO" id="GO:0098797">
    <property type="term" value="C:plasma membrane protein complex"/>
    <property type="evidence" value="ECO:0007669"/>
    <property type="project" value="TreeGrafter"/>
</dbReference>
<feature type="compositionally biased region" description="Acidic residues" evidence="7">
    <location>
        <begin position="407"/>
        <end position="421"/>
    </location>
</feature>
<keyword evidence="4 8" id="KW-0812">Transmembrane</keyword>
<dbReference type="Proteomes" id="UP000034883">
    <property type="component" value="Chromosome"/>
</dbReference>
<evidence type="ECO:0000256" key="2">
    <source>
        <dbReference type="ARBA" id="ARBA00005236"/>
    </source>
</evidence>
<evidence type="ECO:0000256" key="7">
    <source>
        <dbReference type="SAM" id="MobiDB-lite"/>
    </source>
</evidence>
<evidence type="ECO:0000256" key="6">
    <source>
        <dbReference type="ARBA" id="ARBA00023136"/>
    </source>
</evidence>
<dbReference type="PANTHER" id="PTHR30489">
    <property type="entry name" value="LIPOPROTEIN-RELEASING SYSTEM TRANSMEMBRANE PROTEIN LOLE"/>
    <property type="match status" value="1"/>
</dbReference>
<accession>A0A0F6W5U5</accession>
<dbReference type="STRING" id="927083.DB32_005405"/>
<comment type="subcellular location">
    <subcellularLocation>
        <location evidence="1">Cell membrane</location>
        <topology evidence="1">Multi-pass membrane protein</topology>
    </subcellularLocation>
</comment>
<evidence type="ECO:0000313" key="11">
    <source>
        <dbReference type="Proteomes" id="UP000034883"/>
    </source>
</evidence>
<feature type="transmembrane region" description="Helical" evidence="8">
    <location>
        <begin position="147"/>
        <end position="172"/>
    </location>
</feature>
<dbReference type="InterPro" id="IPR051447">
    <property type="entry name" value="Lipoprotein-release_system"/>
</dbReference>
<feature type="transmembrane region" description="Helical" evidence="8">
    <location>
        <begin position="734"/>
        <end position="756"/>
    </location>
</feature>
<feature type="transmembrane region" description="Helical" evidence="8">
    <location>
        <begin position="632"/>
        <end position="657"/>
    </location>
</feature>
<dbReference type="PANTHER" id="PTHR30489:SF0">
    <property type="entry name" value="LIPOPROTEIN-RELEASING SYSTEM TRANSMEMBRANE PROTEIN LOLE"/>
    <property type="match status" value="1"/>
</dbReference>
<keyword evidence="5 8" id="KW-1133">Transmembrane helix</keyword>
<comment type="similarity">
    <text evidence="2">Belongs to the ABC-4 integral membrane protein family. LolC/E subfamily.</text>
</comment>
<feature type="region of interest" description="Disordered" evidence="7">
    <location>
        <begin position="402"/>
        <end position="439"/>
    </location>
</feature>
<dbReference type="GO" id="GO:0044874">
    <property type="term" value="P:lipoprotein localization to outer membrane"/>
    <property type="evidence" value="ECO:0007669"/>
    <property type="project" value="TreeGrafter"/>
</dbReference>
<dbReference type="InterPro" id="IPR003838">
    <property type="entry name" value="ABC3_permease_C"/>
</dbReference>
<dbReference type="KEGG" id="samy:DB32_005405"/>
<keyword evidence="6 8" id="KW-0472">Membrane</keyword>
<evidence type="ECO:0000256" key="1">
    <source>
        <dbReference type="ARBA" id="ARBA00004651"/>
    </source>
</evidence>
<gene>
    <name evidence="10" type="ORF">DB32_005405</name>
</gene>
<feature type="transmembrane region" description="Helical" evidence="8">
    <location>
        <begin position="12"/>
        <end position="36"/>
    </location>
</feature>
<reference evidence="10 11" key="1">
    <citation type="submission" date="2015-03" db="EMBL/GenBank/DDBJ databases">
        <title>Genome assembly of Sandaracinus amylolyticus DSM 53668.</title>
        <authorList>
            <person name="Sharma G."/>
            <person name="Subramanian S."/>
        </authorList>
    </citation>
    <scope>NUCLEOTIDE SEQUENCE [LARGE SCALE GENOMIC DNA]</scope>
    <source>
        <strain evidence="10 11">DSM 53668</strain>
    </source>
</reference>
<evidence type="ECO:0000256" key="3">
    <source>
        <dbReference type="ARBA" id="ARBA00022475"/>
    </source>
</evidence>
<evidence type="ECO:0000259" key="9">
    <source>
        <dbReference type="Pfam" id="PF02687"/>
    </source>
</evidence>
<dbReference type="OrthoDB" id="9808461at2"/>
<name>A0A0F6W5U5_9BACT</name>
<sequence>MTEKALRLGPLAVVFGLWAVIGALAADAALLLALPLLPREHVVVGVPVAFGVVGAISLFVAVLTLVRIARVDIGVRGRARLWIGAVAMIVAALAKIGFGVVLGLVLADPGYGALGAPYGAQAFSDVLSSTQSSLETIAVAQGTYAPLMAALTIGSIATHVQLGAGISTWFLVPERVRAFIWIVVDVPLLLAFVFALWALPFTPGEDGDPTLPGIALAISTLFALRFCARMLPPALDVAERIGFQTLVAARMLRAKKSGFLTAIGILSILAVSFSSCTLTTTLSVMGGFREDLQRKILGNNAHVVIDREYGTWEGWGPVLEHVREVRGVTGASPYVAGEVMVTSASNLGGAVLRGIDPRTIGDVTDLPRNMAPGRGHGRLEYLVHPERLLDLSAAEMTGSVLHGRDDDLLDDEDDEALDEPDRDAGTAVIGEDDETASAQHESLMREIDRVLGELDERTGDPPADPDFRTGSGAAVRVQDAFGRVDDPTGLFLGMPPPLQRPREVLPGLIVGQELARSLRLHVGDEVNVVSPLGDLGPAGPIPKSRPFRVAGIFYSGMYEYDMKVAYTDLETAQRFLSTGGAISGIEVRVDDWERADVVAAAIAQATSRPELRVRSWQEVNRNLFGALELEKLAMFITLGIAILVASFCIVGTLVLMVREKGRQVGILKAMGAQDGQIVGMFMLQGLFIGLVGAISGLGLGWVVCFAAEHLGIVPLNPEVYYIDSLPIHTDPREFFAVGVAAVVVCLLATIYPAILGSRLKPVDALRYS</sequence>
<evidence type="ECO:0000256" key="4">
    <source>
        <dbReference type="ARBA" id="ARBA00022692"/>
    </source>
</evidence>
<evidence type="ECO:0000313" key="10">
    <source>
        <dbReference type="EMBL" id="AKF08256.1"/>
    </source>
</evidence>
<evidence type="ECO:0000256" key="5">
    <source>
        <dbReference type="ARBA" id="ARBA00022989"/>
    </source>
</evidence>
<organism evidence="10 11">
    <name type="scientific">Sandaracinus amylolyticus</name>
    <dbReference type="NCBI Taxonomy" id="927083"/>
    <lineage>
        <taxon>Bacteria</taxon>
        <taxon>Pseudomonadati</taxon>
        <taxon>Myxococcota</taxon>
        <taxon>Polyangia</taxon>
        <taxon>Polyangiales</taxon>
        <taxon>Sandaracinaceae</taxon>
        <taxon>Sandaracinus</taxon>
    </lineage>
</organism>
<feature type="transmembrane region" description="Helical" evidence="8">
    <location>
        <begin position="48"/>
        <end position="69"/>
    </location>
</feature>
<dbReference type="EMBL" id="CP011125">
    <property type="protein sequence ID" value="AKF08256.1"/>
    <property type="molecule type" value="Genomic_DNA"/>
</dbReference>
<keyword evidence="3" id="KW-1003">Cell membrane</keyword>
<keyword evidence="11" id="KW-1185">Reference proteome</keyword>
<feature type="transmembrane region" description="Helical" evidence="8">
    <location>
        <begin position="179"/>
        <end position="199"/>
    </location>
</feature>
<proteinExistence type="inferred from homology"/>
<feature type="domain" description="ABC3 transporter permease C-terminal" evidence="9">
    <location>
        <begin position="636"/>
        <end position="760"/>
    </location>
</feature>
<feature type="transmembrane region" description="Helical" evidence="8">
    <location>
        <begin position="81"/>
        <end position="107"/>
    </location>
</feature>